<keyword evidence="5" id="KW-1185">Reference proteome</keyword>
<dbReference type="InterPro" id="IPR022204">
    <property type="entry name" value="PpdC-like_C"/>
</dbReference>
<dbReference type="Proteomes" id="UP000053226">
    <property type="component" value="Unassembled WGS sequence"/>
</dbReference>
<name>A0A0N1KIZ2_9GAMM</name>
<proteinExistence type="predicted"/>
<comment type="caution">
    <text evidence="4">The sequence shown here is derived from an EMBL/GenBank/DDBJ whole genome shotgun (WGS) entry which is preliminary data.</text>
</comment>
<keyword evidence="2" id="KW-0812">Transmembrane</keyword>
<feature type="transmembrane region" description="Helical" evidence="2">
    <location>
        <begin position="12"/>
        <end position="34"/>
    </location>
</feature>
<keyword evidence="2" id="KW-1133">Transmembrane helix</keyword>
<dbReference type="RefSeq" id="WP_047255143.1">
    <property type="nucleotide sequence ID" value="NZ_CAWMUS010000002.1"/>
</dbReference>
<evidence type="ECO:0000313" key="5">
    <source>
        <dbReference type="Proteomes" id="UP000053226"/>
    </source>
</evidence>
<dbReference type="AlphaFoldDB" id="A0A0N1KIZ2"/>
<dbReference type="Pfam" id="PF07963">
    <property type="entry name" value="N_methyl"/>
    <property type="match status" value="1"/>
</dbReference>
<evidence type="ECO:0000259" key="3">
    <source>
        <dbReference type="Pfam" id="PF12528"/>
    </source>
</evidence>
<evidence type="ECO:0000256" key="2">
    <source>
        <dbReference type="SAM" id="Phobius"/>
    </source>
</evidence>
<organism evidence="4 5">
    <name type="scientific">Moellerella wisconsensis ATCC 35017</name>
    <dbReference type="NCBI Taxonomy" id="1354267"/>
    <lineage>
        <taxon>Bacteria</taxon>
        <taxon>Pseudomonadati</taxon>
        <taxon>Pseudomonadota</taxon>
        <taxon>Gammaproteobacteria</taxon>
        <taxon>Enterobacterales</taxon>
        <taxon>Morganellaceae</taxon>
        <taxon>Moellerella</taxon>
    </lineage>
</organism>
<sequence>MNHEDSRQRGMALIEALFAALIFAISLIALLNYYQFIALNFHHIWNRTQALRVLNQSLELRAAGIYDITSFISQQNAQWKIIAHSVEQSVNCEQVTMVLVVTANEYSSERWFCSLENINVSNLSF</sequence>
<evidence type="ECO:0000256" key="1">
    <source>
        <dbReference type="ARBA" id="ARBA00004167"/>
    </source>
</evidence>
<dbReference type="GeneID" id="79716124"/>
<dbReference type="InterPro" id="IPR012902">
    <property type="entry name" value="N_methyl_site"/>
</dbReference>
<evidence type="ECO:0000313" key="4">
    <source>
        <dbReference type="EMBL" id="KPD04389.1"/>
    </source>
</evidence>
<gene>
    <name evidence="4" type="ORF">M992_0085</name>
</gene>
<comment type="subcellular location">
    <subcellularLocation>
        <location evidence="1">Membrane</location>
        <topology evidence="1">Single-pass membrane protein</topology>
    </subcellularLocation>
</comment>
<dbReference type="EMBL" id="LGAA01000002">
    <property type="protein sequence ID" value="KPD04389.1"/>
    <property type="molecule type" value="Genomic_DNA"/>
</dbReference>
<protein>
    <submittedName>
        <fullName evidence="4">Putative prepilin peptidase-dependent protein C</fullName>
    </submittedName>
</protein>
<accession>A0A0N1KIZ2</accession>
<keyword evidence="2" id="KW-0472">Membrane</keyword>
<feature type="domain" description="Prepilin peptidase dependent protein C-like C-terminal" evidence="3">
    <location>
        <begin position="33"/>
        <end position="114"/>
    </location>
</feature>
<reference evidence="4 5" key="1">
    <citation type="submission" date="2015-07" db="EMBL/GenBank/DDBJ databases">
        <title>ATOL: Assembling a taxonomically balanced genome-scale reconstruction of the evolutionary history of the Enterobacteriaceae.</title>
        <authorList>
            <person name="Plunkett G.III."/>
            <person name="Neeno-Eckwall E.C."/>
            <person name="Glasner J.D."/>
            <person name="Perna N.T."/>
        </authorList>
    </citation>
    <scope>NUCLEOTIDE SEQUENCE [LARGE SCALE GENOMIC DNA]</scope>
    <source>
        <strain evidence="4 5">ATCC 35017</strain>
    </source>
</reference>
<dbReference type="Pfam" id="PF12528">
    <property type="entry name" value="T2SSppdC"/>
    <property type="match status" value="1"/>
</dbReference>
<dbReference type="OrthoDB" id="6455416at2"/>